<dbReference type="GeneID" id="9682840"/>
<dbReference type="GO" id="GO:0008113">
    <property type="term" value="F:peptide-methionine (S)-S-oxide reductase activity"/>
    <property type="evidence" value="ECO:0007669"/>
    <property type="project" value="UniProtKB-EC"/>
</dbReference>
<accession>C1MMG4</accession>
<dbReference type="AlphaFoldDB" id="C1MMG4"/>
<comment type="similarity">
    <text evidence="1">Belongs to the MsrA Met sulfoxide reductase family.</text>
</comment>
<protein>
    <recommendedName>
        <fullName evidence="2">peptide-methionine (S)-S-oxide reductase</fullName>
        <ecNumber evidence="2">1.8.4.11</ecNumber>
    </recommendedName>
    <alternativeName>
        <fullName evidence="5">Peptide-methionine (S)-S-oxide reductase</fullName>
    </alternativeName>
    <alternativeName>
        <fullName evidence="4">Protein-methionine-S-oxide reductase</fullName>
    </alternativeName>
</protein>
<dbReference type="PANTHER" id="PTHR42799:SF2">
    <property type="entry name" value="MITOCHONDRIAL PEPTIDE METHIONINE SULFOXIDE REDUCTASE"/>
    <property type="match status" value="1"/>
</dbReference>
<name>C1MMG4_MICPC</name>
<comment type="catalytic activity">
    <reaction evidence="7">
        <text>[thioredoxin]-disulfide + L-methionine + H2O = L-methionine (S)-S-oxide + [thioredoxin]-dithiol</text>
        <dbReference type="Rhea" id="RHEA:19993"/>
        <dbReference type="Rhea" id="RHEA-COMP:10698"/>
        <dbReference type="Rhea" id="RHEA-COMP:10700"/>
        <dbReference type="ChEBI" id="CHEBI:15377"/>
        <dbReference type="ChEBI" id="CHEBI:29950"/>
        <dbReference type="ChEBI" id="CHEBI:50058"/>
        <dbReference type="ChEBI" id="CHEBI:57844"/>
        <dbReference type="ChEBI" id="CHEBI:58772"/>
        <dbReference type="EC" id="1.8.4.11"/>
    </reaction>
</comment>
<dbReference type="Pfam" id="PF01625">
    <property type="entry name" value="PMSR"/>
    <property type="match status" value="1"/>
</dbReference>
<dbReference type="InterPro" id="IPR002569">
    <property type="entry name" value="Met_Sox_Rdtase_MsrA_dom"/>
</dbReference>
<evidence type="ECO:0000256" key="1">
    <source>
        <dbReference type="ARBA" id="ARBA00005591"/>
    </source>
</evidence>
<dbReference type="eggNOG" id="KOG1635">
    <property type="taxonomic scope" value="Eukaryota"/>
</dbReference>
<organism evidence="10">
    <name type="scientific">Micromonas pusilla (strain CCMP1545)</name>
    <name type="common">Picoplanktonic green alga</name>
    <dbReference type="NCBI Taxonomy" id="564608"/>
    <lineage>
        <taxon>Eukaryota</taxon>
        <taxon>Viridiplantae</taxon>
        <taxon>Chlorophyta</taxon>
        <taxon>Mamiellophyceae</taxon>
        <taxon>Mamiellales</taxon>
        <taxon>Mamiellaceae</taxon>
        <taxon>Micromonas</taxon>
    </lineage>
</organism>
<evidence type="ECO:0000256" key="4">
    <source>
        <dbReference type="ARBA" id="ARBA00030273"/>
    </source>
</evidence>
<proteinExistence type="inferred from homology"/>
<dbReference type="GO" id="GO:0034599">
    <property type="term" value="P:cellular response to oxidative stress"/>
    <property type="evidence" value="ECO:0007669"/>
    <property type="project" value="TreeGrafter"/>
</dbReference>
<dbReference type="GO" id="GO:0005737">
    <property type="term" value="C:cytoplasm"/>
    <property type="evidence" value="ECO:0007669"/>
    <property type="project" value="TreeGrafter"/>
</dbReference>
<dbReference type="OrthoDB" id="77405at2759"/>
<dbReference type="OMA" id="YQSAVWP"/>
<dbReference type="RefSeq" id="XP_003056924.1">
    <property type="nucleotide sequence ID" value="XM_003056878.1"/>
</dbReference>
<evidence type="ECO:0000259" key="8">
    <source>
        <dbReference type="Pfam" id="PF01625"/>
    </source>
</evidence>
<gene>
    <name evidence="9" type="ORF">MICPUCDRAFT_56520</name>
</gene>
<evidence type="ECO:0000313" key="10">
    <source>
        <dbReference type="Proteomes" id="UP000001876"/>
    </source>
</evidence>
<sequence length="196" mass="21123">MAAFSALAAPAAHPARETFSSIEGVLSTRVGYTGGDAPSPSYGSVCAGDGHTEALKIEFDPSVVSYRSLLDVFLAQHDPCVSFTTQYQSAVWPTTEAQKNAVMDALDAYEAKRGRAAMTTVAPPKAWHDAEWYHQRYNAKNKIRLALFAGVFACNALPHGSFPGQEQLKTVLGGLVFLSLLPQLFAPIDNVLSKFD</sequence>
<dbReference type="InterPro" id="IPR050162">
    <property type="entry name" value="MsrA_MetSO_reductase"/>
</dbReference>
<evidence type="ECO:0000256" key="3">
    <source>
        <dbReference type="ARBA" id="ARBA00023002"/>
    </source>
</evidence>
<dbReference type="Proteomes" id="UP000001876">
    <property type="component" value="Unassembled WGS sequence"/>
</dbReference>
<evidence type="ECO:0000256" key="5">
    <source>
        <dbReference type="ARBA" id="ARBA00030643"/>
    </source>
</evidence>
<reference evidence="9 10" key="1">
    <citation type="journal article" date="2009" name="Science">
        <title>Green evolution and dynamic adaptations revealed by genomes of the marine picoeukaryotes Micromonas.</title>
        <authorList>
            <person name="Worden A.Z."/>
            <person name="Lee J.H."/>
            <person name="Mock T."/>
            <person name="Rouze P."/>
            <person name="Simmons M.P."/>
            <person name="Aerts A.L."/>
            <person name="Allen A.E."/>
            <person name="Cuvelier M.L."/>
            <person name="Derelle E."/>
            <person name="Everett M.V."/>
            <person name="Foulon E."/>
            <person name="Grimwood J."/>
            <person name="Gundlach H."/>
            <person name="Henrissat B."/>
            <person name="Napoli C."/>
            <person name="McDonald S.M."/>
            <person name="Parker M.S."/>
            <person name="Rombauts S."/>
            <person name="Salamov A."/>
            <person name="Von Dassow P."/>
            <person name="Badger J.H."/>
            <person name="Coutinho P.M."/>
            <person name="Demir E."/>
            <person name="Dubchak I."/>
            <person name="Gentemann C."/>
            <person name="Eikrem W."/>
            <person name="Gready J.E."/>
            <person name="John U."/>
            <person name="Lanier W."/>
            <person name="Lindquist E.A."/>
            <person name="Lucas S."/>
            <person name="Mayer K.F."/>
            <person name="Moreau H."/>
            <person name="Not F."/>
            <person name="Otillar R."/>
            <person name="Panaud O."/>
            <person name="Pangilinan J."/>
            <person name="Paulsen I."/>
            <person name="Piegu B."/>
            <person name="Poliakov A."/>
            <person name="Robbens S."/>
            <person name="Schmutz J."/>
            <person name="Toulza E."/>
            <person name="Wyss T."/>
            <person name="Zelensky A."/>
            <person name="Zhou K."/>
            <person name="Armbrust E.V."/>
            <person name="Bhattacharya D."/>
            <person name="Goodenough U.W."/>
            <person name="Van de Peer Y."/>
            <person name="Grigoriev I.V."/>
        </authorList>
    </citation>
    <scope>NUCLEOTIDE SEQUENCE [LARGE SCALE GENOMIC DNA]</scope>
    <source>
        <strain evidence="9 10">CCMP1545</strain>
    </source>
</reference>
<dbReference type="PANTHER" id="PTHR42799">
    <property type="entry name" value="MITOCHONDRIAL PEPTIDE METHIONINE SULFOXIDE REDUCTASE"/>
    <property type="match status" value="1"/>
</dbReference>
<dbReference type="KEGG" id="mpp:MICPUCDRAFT_56520"/>
<dbReference type="EC" id="1.8.4.11" evidence="2"/>
<evidence type="ECO:0000313" key="9">
    <source>
        <dbReference type="EMBL" id="EEH58569.1"/>
    </source>
</evidence>
<evidence type="ECO:0000256" key="6">
    <source>
        <dbReference type="ARBA" id="ARBA00047806"/>
    </source>
</evidence>
<comment type="catalytic activity">
    <reaction evidence="6">
        <text>L-methionyl-[protein] + [thioredoxin]-disulfide + H2O = L-methionyl-(S)-S-oxide-[protein] + [thioredoxin]-dithiol</text>
        <dbReference type="Rhea" id="RHEA:14217"/>
        <dbReference type="Rhea" id="RHEA-COMP:10698"/>
        <dbReference type="Rhea" id="RHEA-COMP:10700"/>
        <dbReference type="Rhea" id="RHEA-COMP:12313"/>
        <dbReference type="Rhea" id="RHEA-COMP:12315"/>
        <dbReference type="ChEBI" id="CHEBI:15377"/>
        <dbReference type="ChEBI" id="CHEBI:16044"/>
        <dbReference type="ChEBI" id="CHEBI:29950"/>
        <dbReference type="ChEBI" id="CHEBI:44120"/>
        <dbReference type="ChEBI" id="CHEBI:50058"/>
        <dbReference type="EC" id="1.8.4.11"/>
    </reaction>
</comment>
<dbReference type="STRING" id="564608.C1MMG4"/>
<dbReference type="InterPro" id="IPR036509">
    <property type="entry name" value="Met_Sox_Rdtase_MsrA_sf"/>
</dbReference>
<keyword evidence="10" id="KW-1185">Reference proteome</keyword>
<feature type="domain" description="Peptide methionine sulphoxide reductase MsrA" evidence="8">
    <location>
        <begin position="16"/>
        <end position="143"/>
    </location>
</feature>
<dbReference type="EMBL" id="GG663737">
    <property type="protein sequence ID" value="EEH58569.1"/>
    <property type="molecule type" value="Genomic_DNA"/>
</dbReference>
<dbReference type="Gene3D" id="3.30.1060.10">
    <property type="entry name" value="Peptide methionine sulphoxide reductase MsrA"/>
    <property type="match status" value="1"/>
</dbReference>
<dbReference type="SUPFAM" id="SSF55068">
    <property type="entry name" value="Peptide methionine sulfoxide reductase"/>
    <property type="match status" value="1"/>
</dbReference>
<keyword evidence="3" id="KW-0560">Oxidoreductase</keyword>
<evidence type="ECO:0000256" key="2">
    <source>
        <dbReference type="ARBA" id="ARBA00012502"/>
    </source>
</evidence>
<evidence type="ECO:0000256" key="7">
    <source>
        <dbReference type="ARBA" id="ARBA00048782"/>
    </source>
</evidence>